<protein>
    <submittedName>
        <fullName evidence="2">Methyltransferase family protein</fullName>
    </submittedName>
</protein>
<dbReference type="Gene3D" id="2.20.130.10">
    <property type="entry name" value="CAC2371-like domains"/>
    <property type="match status" value="1"/>
</dbReference>
<gene>
    <name evidence="2" type="ORF">DFJ67_4193</name>
</gene>
<dbReference type="GO" id="GO:0032259">
    <property type="term" value="P:methylation"/>
    <property type="evidence" value="ECO:0007669"/>
    <property type="project" value="UniProtKB-KW"/>
</dbReference>
<dbReference type="RefSeq" id="WP_116069510.1">
    <property type="nucleotide sequence ID" value="NZ_BONB01000040.1"/>
</dbReference>
<comment type="caution">
    <text evidence="2">The sequence shown here is derived from an EMBL/GenBank/DDBJ whole genome shotgun (WGS) entry which is preliminary data.</text>
</comment>
<reference evidence="2 3" key="1">
    <citation type="submission" date="2018-08" db="EMBL/GenBank/DDBJ databases">
        <title>Sequencing the genomes of 1000 actinobacteria strains.</title>
        <authorList>
            <person name="Klenk H.-P."/>
        </authorList>
    </citation>
    <scope>NUCLEOTIDE SEQUENCE [LARGE SCALE GENOMIC DNA]</scope>
    <source>
        <strain evidence="2 3">DSM 44099</strain>
    </source>
</reference>
<feature type="domain" description="Methyltransferase" evidence="1">
    <location>
        <begin position="41"/>
        <end position="123"/>
    </location>
</feature>
<accession>A0A3D9ZMS9</accession>
<keyword evidence="2" id="KW-0489">Methyltransferase</keyword>
<name>A0A3D9ZMS9_9ACTN</name>
<dbReference type="EMBL" id="QUMQ01000001">
    <property type="protein sequence ID" value="REF98179.1"/>
    <property type="molecule type" value="Genomic_DNA"/>
</dbReference>
<proteinExistence type="predicted"/>
<keyword evidence="2" id="KW-0808">Transferase</keyword>
<keyword evidence="3" id="KW-1185">Reference proteome</keyword>
<dbReference type="Proteomes" id="UP000256913">
    <property type="component" value="Unassembled WGS sequence"/>
</dbReference>
<evidence type="ECO:0000313" key="2">
    <source>
        <dbReference type="EMBL" id="REF98179.1"/>
    </source>
</evidence>
<dbReference type="CDD" id="cd02440">
    <property type="entry name" value="AdoMet_MTases"/>
    <property type="match status" value="1"/>
</dbReference>
<evidence type="ECO:0000313" key="3">
    <source>
        <dbReference type="Proteomes" id="UP000256913"/>
    </source>
</evidence>
<dbReference type="GO" id="GO:0008168">
    <property type="term" value="F:methyltransferase activity"/>
    <property type="evidence" value="ECO:0007669"/>
    <property type="project" value="UniProtKB-KW"/>
</dbReference>
<dbReference type="AlphaFoldDB" id="A0A3D9ZMS9"/>
<dbReference type="Gene3D" id="3.40.50.150">
    <property type="entry name" value="Vaccinia Virus protein VP39"/>
    <property type="match status" value="1"/>
</dbReference>
<evidence type="ECO:0000259" key="1">
    <source>
        <dbReference type="Pfam" id="PF13649"/>
    </source>
</evidence>
<dbReference type="SUPFAM" id="SSF53335">
    <property type="entry name" value="S-adenosyl-L-methionine-dependent methyltransferases"/>
    <property type="match status" value="1"/>
</dbReference>
<dbReference type="InterPro" id="IPR029063">
    <property type="entry name" value="SAM-dependent_MTases_sf"/>
</dbReference>
<sequence length="242" mass="26767">MTEHRFYGDLAPWWPLISPAEQYAEEAAFAATLLGDDTRTVLELGSGGGHMAVHLKKQFEITLVDLAPGMLEQSRKINPELPHHQGDMRDVRLGRTFDAVFIHDAIGYMITEDDLRRALETAAVHASKVVIIPDATTEIFEPDTDHGGVDGDDGRAARYLSWTYAGDGNTVKTDYAFLLREADAGAGTDVTVAHETHVNGLFPRDTWLRLLRQQGFKTADAVTEETSDGRTPRICFVARKTD</sequence>
<organism evidence="2 3">
    <name type="scientific">Asanoa ferruginea</name>
    <dbReference type="NCBI Taxonomy" id="53367"/>
    <lineage>
        <taxon>Bacteria</taxon>
        <taxon>Bacillati</taxon>
        <taxon>Actinomycetota</taxon>
        <taxon>Actinomycetes</taxon>
        <taxon>Micromonosporales</taxon>
        <taxon>Micromonosporaceae</taxon>
        <taxon>Asanoa</taxon>
    </lineage>
</organism>
<dbReference type="Pfam" id="PF13649">
    <property type="entry name" value="Methyltransf_25"/>
    <property type="match status" value="1"/>
</dbReference>
<dbReference type="InterPro" id="IPR041698">
    <property type="entry name" value="Methyltransf_25"/>
</dbReference>
<dbReference type="OrthoDB" id="189743at2"/>